<gene>
    <name evidence="2" type="ORF">Gotri_007109</name>
</gene>
<dbReference type="AlphaFoldDB" id="A0A7J9EF01"/>
<dbReference type="Proteomes" id="UP000593568">
    <property type="component" value="Unassembled WGS sequence"/>
</dbReference>
<evidence type="ECO:0000313" key="3">
    <source>
        <dbReference type="Proteomes" id="UP000593568"/>
    </source>
</evidence>
<keyword evidence="3" id="KW-1185">Reference proteome</keyword>
<reference evidence="2 3" key="1">
    <citation type="journal article" date="2019" name="Genome Biol. Evol.">
        <title>Insights into the evolution of the New World diploid cottons (Gossypium, subgenus Houzingenia) based on genome sequencing.</title>
        <authorList>
            <person name="Grover C.E."/>
            <person name="Arick M.A. 2nd"/>
            <person name="Thrash A."/>
            <person name="Conover J.L."/>
            <person name="Sanders W.S."/>
            <person name="Peterson D.G."/>
            <person name="Frelichowski J.E."/>
            <person name="Scheffler J.A."/>
            <person name="Scheffler B.E."/>
            <person name="Wendel J.F."/>
        </authorList>
    </citation>
    <scope>NUCLEOTIDE SEQUENCE [LARGE SCALE GENOMIC DNA]</scope>
    <source>
        <strain evidence="2">8</strain>
        <tissue evidence="2">Leaf</tissue>
    </source>
</reference>
<name>A0A7J9EF01_9ROSI</name>
<feature type="signal peptide" evidence="1">
    <location>
        <begin position="1"/>
        <end position="24"/>
    </location>
</feature>
<evidence type="ECO:0000313" key="2">
    <source>
        <dbReference type="EMBL" id="MBA0771616.1"/>
    </source>
</evidence>
<sequence length="44" mass="4810">MVATPFRVLIRIVAVALNVLPLNSMGVCNEAKELMELVAKQAQK</sequence>
<protein>
    <submittedName>
        <fullName evidence="2">Uncharacterized protein</fullName>
    </submittedName>
</protein>
<accession>A0A7J9EF01</accession>
<feature type="non-terminal residue" evidence="2">
    <location>
        <position position="44"/>
    </location>
</feature>
<feature type="chain" id="PRO_5029866049" evidence="1">
    <location>
        <begin position="25"/>
        <end position="44"/>
    </location>
</feature>
<comment type="caution">
    <text evidence="2">The sequence shown here is derived from an EMBL/GenBank/DDBJ whole genome shotgun (WGS) entry which is preliminary data.</text>
</comment>
<organism evidence="2 3">
    <name type="scientific">Gossypium trilobum</name>
    <dbReference type="NCBI Taxonomy" id="34281"/>
    <lineage>
        <taxon>Eukaryota</taxon>
        <taxon>Viridiplantae</taxon>
        <taxon>Streptophyta</taxon>
        <taxon>Embryophyta</taxon>
        <taxon>Tracheophyta</taxon>
        <taxon>Spermatophyta</taxon>
        <taxon>Magnoliopsida</taxon>
        <taxon>eudicotyledons</taxon>
        <taxon>Gunneridae</taxon>
        <taxon>Pentapetalae</taxon>
        <taxon>rosids</taxon>
        <taxon>malvids</taxon>
        <taxon>Malvales</taxon>
        <taxon>Malvaceae</taxon>
        <taxon>Malvoideae</taxon>
        <taxon>Gossypium</taxon>
    </lineage>
</organism>
<evidence type="ECO:0000256" key="1">
    <source>
        <dbReference type="SAM" id="SignalP"/>
    </source>
</evidence>
<proteinExistence type="predicted"/>
<dbReference type="EMBL" id="JABEZW010000008">
    <property type="protein sequence ID" value="MBA0771616.1"/>
    <property type="molecule type" value="Genomic_DNA"/>
</dbReference>
<keyword evidence="1" id="KW-0732">Signal</keyword>